<evidence type="ECO:0000256" key="1">
    <source>
        <dbReference type="ARBA" id="ARBA00022801"/>
    </source>
</evidence>
<dbReference type="EMBL" id="JH636049">
    <property type="protein sequence ID" value="EID56419.1"/>
    <property type="molecule type" value="Genomic_DNA"/>
</dbReference>
<name>I0V8G6_9PSEU</name>
<dbReference type="OrthoDB" id="9804819at2"/>
<dbReference type="InterPro" id="IPR000073">
    <property type="entry name" value="AB_hydrolase_1"/>
</dbReference>
<dbReference type="SUPFAM" id="SSF53474">
    <property type="entry name" value="alpha/beta-Hydrolases"/>
    <property type="match status" value="1"/>
</dbReference>
<keyword evidence="3" id="KW-0808">Transferase</keyword>
<keyword evidence="4" id="KW-1185">Reference proteome</keyword>
<evidence type="ECO:0000313" key="4">
    <source>
        <dbReference type="Proteomes" id="UP000004691"/>
    </source>
</evidence>
<dbReference type="PRINTS" id="PR00412">
    <property type="entry name" value="EPOXHYDRLASE"/>
</dbReference>
<dbReference type="eggNOG" id="COG2267">
    <property type="taxonomic scope" value="Bacteria"/>
</dbReference>
<proteinExistence type="predicted"/>
<dbReference type="Gene3D" id="3.40.50.1820">
    <property type="entry name" value="alpha/beta hydrolase"/>
    <property type="match status" value="1"/>
</dbReference>
<evidence type="ECO:0000259" key="2">
    <source>
        <dbReference type="Pfam" id="PF12697"/>
    </source>
</evidence>
<gene>
    <name evidence="3" type="ORF">SacxiDRAFT_4238</name>
</gene>
<dbReference type="Proteomes" id="UP000004691">
    <property type="component" value="Unassembled WGS sequence"/>
</dbReference>
<protein>
    <submittedName>
        <fullName evidence="3">Putative hydrolase or acyltransferase of alpha/beta superfamily</fullName>
    </submittedName>
</protein>
<dbReference type="PRINTS" id="PR00111">
    <property type="entry name" value="ABHYDROLASE"/>
</dbReference>
<dbReference type="HOGENOM" id="CLU_020336_50_4_11"/>
<dbReference type="InterPro" id="IPR050266">
    <property type="entry name" value="AB_hydrolase_sf"/>
</dbReference>
<dbReference type="GO" id="GO:0016746">
    <property type="term" value="F:acyltransferase activity"/>
    <property type="evidence" value="ECO:0007669"/>
    <property type="project" value="UniProtKB-KW"/>
</dbReference>
<dbReference type="STRING" id="882086.SacxiDRAFT_4238"/>
<keyword evidence="3" id="KW-0012">Acyltransferase</keyword>
<dbReference type="InterPro" id="IPR029058">
    <property type="entry name" value="AB_hydrolase_fold"/>
</dbReference>
<organism evidence="3 4">
    <name type="scientific">Saccharomonospora xinjiangensis XJ-54</name>
    <dbReference type="NCBI Taxonomy" id="882086"/>
    <lineage>
        <taxon>Bacteria</taxon>
        <taxon>Bacillati</taxon>
        <taxon>Actinomycetota</taxon>
        <taxon>Actinomycetes</taxon>
        <taxon>Pseudonocardiales</taxon>
        <taxon>Pseudonocardiaceae</taxon>
        <taxon>Saccharomonospora</taxon>
    </lineage>
</organism>
<keyword evidence="1 3" id="KW-0378">Hydrolase</keyword>
<dbReference type="Pfam" id="PF12697">
    <property type="entry name" value="Abhydrolase_6"/>
    <property type="match status" value="1"/>
</dbReference>
<evidence type="ECO:0000313" key="3">
    <source>
        <dbReference type="EMBL" id="EID56419.1"/>
    </source>
</evidence>
<feature type="domain" description="AB hydrolase-1" evidence="2">
    <location>
        <begin position="22"/>
        <end position="255"/>
    </location>
</feature>
<sequence>MHRVPIAEGHLAYDDVGEGPAVLLLHDGTLDRRVWEPQLHAFPGYRVLALDARGHGESSTPTTPYLRGDDVIALLDHLDLPDAYLVGQSMGGTSALDTVMDHPDRVAGLVVSGCGTSEQYWRSSFVVDLLKEQMEHAFRRDTEGYVETFLRLWVDGPHRAPHEVDPSVRERCREMAMHTALTHARPDPVFPGKAADTWDRLAGVEAPLLGIVGELDCDDIHEMAERVVSGVPDGALEVFEGAGHMVNLEQPQRFTATVRCFLDQLSDGRR</sequence>
<dbReference type="RefSeq" id="WP_006240652.1">
    <property type="nucleotide sequence ID" value="NZ_JH636049.1"/>
</dbReference>
<dbReference type="AlphaFoldDB" id="I0V8G6"/>
<dbReference type="PANTHER" id="PTHR43798:SF31">
    <property type="entry name" value="AB HYDROLASE SUPERFAMILY PROTEIN YCLE"/>
    <property type="match status" value="1"/>
</dbReference>
<dbReference type="PANTHER" id="PTHR43798">
    <property type="entry name" value="MONOACYLGLYCEROL LIPASE"/>
    <property type="match status" value="1"/>
</dbReference>
<reference evidence="3 4" key="1">
    <citation type="submission" date="2012-01" db="EMBL/GenBank/DDBJ databases">
        <title>Improved High-Quality Draft sequence of Saccharomonospora xinjiangensis XJ-54.</title>
        <authorList>
            <consortium name="US DOE Joint Genome Institute"/>
            <person name="Lucas S."/>
            <person name="Han J."/>
            <person name="Lapidus A."/>
            <person name="Cheng J.-F."/>
            <person name="Goodwin L."/>
            <person name="Pitluck S."/>
            <person name="Peters L."/>
            <person name="Mikhailova N."/>
            <person name="Teshima H."/>
            <person name="Detter J.C."/>
            <person name="Han C."/>
            <person name="Tapia R."/>
            <person name="Land M."/>
            <person name="Hauser L."/>
            <person name="Kyrpides N."/>
            <person name="Ivanova N."/>
            <person name="Pagani I."/>
            <person name="Brambilla E.-M."/>
            <person name="Klenk H.-P."/>
            <person name="Woyke T."/>
        </authorList>
    </citation>
    <scope>NUCLEOTIDE SEQUENCE [LARGE SCALE GENOMIC DNA]</scope>
    <source>
        <strain evidence="3 4">XJ-54</strain>
    </source>
</reference>
<dbReference type="GO" id="GO:0016787">
    <property type="term" value="F:hydrolase activity"/>
    <property type="evidence" value="ECO:0007669"/>
    <property type="project" value="UniProtKB-KW"/>
</dbReference>
<dbReference type="GO" id="GO:0016020">
    <property type="term" value="C:membrane"/>
    <property type="evidence" value="ECO:0007669"/>
    <property type="project" value="TreeGrafter"/>
</dbReference>
<dbReference type="InterPro" id="IPR000639">
    <property type="entry name" value="Epox_hydrolase-like"/>
</dbReference>
<accession>I0V8G6</accession>